<evidence type="ECO:0000256" key="6">
    <source>
        <dbReference type="ARBA" id="ARBA00022884"/>
    </source>
</evidence>
<dbReference type="InterPro" id="IPR041591">
    <property type="entry name" value="OCRE"/>
</dbReference>
<evidence type="ECO:0000256" key="5">
    <source>
        <dbReference type="ARBA" id="ARBA00022833"/>
    </source>
</evidence>
<evidence type="ECO:0000313" key="13">
    <source>
        <dbReference type="Proteomes" id="UP000887574"/>
    </source>
</evidence>
<feature type="compositionally biased region" description="Polar residues" evidence="10">
    <location>
        <begin position="1225"/>
        <end position="1235"/>
    </location>
</feature>
<feature type="compositionally biased region" description="Polar residues" evidence="10">
    <location>
        <begin position="1310"/>
        <end position="1320"/>
    </location>
</feature>
<dbReference type="SMART" id="SM00547">
    <property type="entry name" value="ZnF_RBZ"/>
    <property type="match status" value="1"/>
</dbReference>
<dbReference type="SUPFAM" id="SSF54928">
    <property type="entry name" value="RNA-binding domain, RBD"/>
    <property type="match status" value="2"/>
</dbReference>
<dbReference type="GO" id="GO:0008270">
    <property type="term" value="F:zinc ion binding"/>
    <property type="evidence" value="ECO:0007669"/>
    <property type="project" value="UniProtKB-KW"/>
</dbReference>
<dbReference type="Pfam" id="PF17780">
    <property type="entry name" value="OCRE"/>
    <property type="match status" value="1"/>
</dbReference>
<dbReference type="SUPFAM" id="SSF90209">
    <property type="entry name" value="Ran binding protein zinc finger-like"/>
    <property type="match status" value="1"/>
</dbReference>
<dbReference type="GO" id="GO:0000398">
    <property type="term" value="P:mRNA splicing, via spliceosome"/>
    <property type="evidence" value="ECO:0007669"/>
    <property type="project" value="TreeGrafter"/>
</dbReference>
<evidence type="ECO:0000256" key="10">
    <source>
        <dbReference type="SAM" id="MobiDB-lite"/>
    </source>
</evidence>
<feature type="region of interest" description="Disordered" evidence="10">
    <location>
        <begin position="577"/>
        <end position="612"/>
    </location>
</feature>
<accession>A0A915DVB9</accession>
<feature type="compositionally biased region" description="Basic residues" evidence="10">
    <location>
        <begin position="90"/>
        <end position="126"/>
    </location>
</feature>
<protein>
    <submittedName>
        <fullName evidence="14">RNA-binding protein 5</fullName>
    </submittedName>
</protein>
<feature type="compositionally biased region" description="Basic and acidic residues" evidence="10">
    <location>
        <begin position="77"/>
        <end position="89"/>
    </location>
</feature>
<evidence type="ECO:0000259" key="11">
    <source>
        <dbReference type="PROSITE" id="PS50174"/>
    </source>
</evidence>
<dbReference type="InterPro" id="IPR036443">
    <property type="entry name" value="Znf_RanBP2_sf"/>
</dbReference>
<evidence type="ECO:0000256" key="1">
    <source>
        <dbReference type="ARBA" id="ARBA00004123"/>
    </source>
</evidence>
<evidence type="ECO:0000256" key="8">
    <source>
        <dbReference type="PROSITE-ProRule" id="PRU00322"/>
    </source>
</evidence>
<feature type="domain" description="RanBP2-type" evidence="12">
    <location>
        <begin position="233"/>
        <end position="262"/>
    </location>
</feature>
<evidence type="ECO:0000256" key="2">
    <source>
        <dbReference type="ARBA" id="ARBA00022723"/>
    </source>
</evidence>
<feature type="coiled-coil region" evidence="9">
    <location>
        <begin position="954"/>
        <end position="981"/>
    </location>
</feature>
<organism evidence="13 14">
    <name type="scientific">Ditylenchus dipsaci</name>
    <dbReference type="NCBI Taxonomy" id="166011"/>
    <lineage>
        <taxon>Eukaryota</taxon>
        <taxon>Metazoa</taxon>
        <taxon>Ecdysozoa</taxon>
        <taxon>Nematoda</taxon>
        <taxon>Chromadorea</taxon>
        <taxon>Rhabditida</taxon>
        <taxon>Tylenchina</taxon>
        <taxon>Tylenchomorpha</taxon>
        <taxon>Sphaerularioidea</taxon>
        <taxon>Anguinidae</taxon>
        <taxon>Anguininae</taxon>
        <taxon>Ditylenchus</taxon>
    </lineage>
</organism>
<dbReference type="PANTHER" id="PTHR13948">
    <property type="entry name" value="RNA-BINDING PROTEIN"/>
    <property type="match status" value="1"/>
</dbReference>
<dbReference type="SMART" id="SM00443">
    <property type="entry name" value="G_patch"/>
    <property type="match status" value="1"/>
</dbReference>
<dbReference type="PANTHER" id="PTHR13948:SF3">
    <property type="entry name" value="FI21118P1"/>
    <property type="match status" value="1"/>
</dbReference>
<evidence type="ECO:0000256" key="9">
    <source>
        <dbReference type="SAM" id="Coils"/>
    </source>
</evidence>
<proteinExistence type="predicted"/>
<name>A0A915DVB9_9BILA</name>
<feature type="region of interest" description="Disordered" evidence="10">
    <location>
        <begin position="1016"/>
        <end position="1035"/>
    </location>
</feature>
<dbReference type="InterPro" id="IPR012677">
    <property type="entry name" value="Nucleotide-bd_a/b_plait_sf"/>
</dbReference>
<dbReference type="InterPro" id="IPR000504">
    <property type="entry name" value="RRM_dom"/>
</dbReference>
<feature type="compositionally biased region" description="Basic and acidic residues" evidence="10">
    <location>
        <begin position="1236"/>
        <end position="1247"/>
    </location>
</feature>
<evidence type="ECO:0000313" key="14">
    <source>
        <dbReference type="WBParaSite" id="jg24066"/>
    </source>
</evidence>
<dbReference type="GO" id="GO:0005634">
    <property type="term" value="C:nucleus"/>
    <property type="evidence" value="ECO:0007669"/>
    <property type="project" value="UniProtKB-SubCell"/>
</dbReference>
<sequence length="1430" mass="160290">MSYNYDSNNYSLYNLAAASSGNTNEYSRAYKQQPQSSNQLYPSSGAPSYGQVDKRGGGEMWRDAEKSSGSTSRKRSRTPEKSYRLDRSSRRSRSRSRSPSRHRRRRSRSRSRSHERSTRHRSRSPRYARSPRPSARHSPVESAPVSPKVILISLPVNTDRDIINIMIAKQGFHPIDIRIVRKTTDTGIVRVFGFVEFSDSIQAQAWINYNKGHLVFDDGYMKRKGNGGSGATPSSDWTCSKCTINNFNRRNSCFKCGTSRQDSEALEAKGFALVGVTPCDTLLVRELPASATEESVRRAMSQYTNHVIQRMQIAPSKSYALLQMKSMEDAVHVLNTFNKLVPYVDNCAVIVTFSRQSLNQILIMDNVSILKSQSGITSVNIHQDPINSQPSSLKTLCKWFKWSYQTPNQKTFQLEPVSGYYYDADTAFYYDPKTEYYYNSKTNQWMFWSSKYSTYIPCEGGDLELKKRLQQEEKDDQRIRNSAVISAPPALASSEPVFSSGASEKGAIADALKAALEQNSRLVEALKGRLGESGSNLSTMQQPQQVSTPSFKSPPIPPSPRRFDDNNLIRQQIHSINNFSNNDRSSPMDICNDNSFNSPLKRDLPSNKRDSRTVRVLPPSVPSFTTPPPSVFLTQPAPAAFIARLPFNITQSVGFSGYANPSPASKYPNNETHWNMSRMLENRIQTNNVPVQAGFNQYIGNLTNKTAIANQSSKDRQKKSNLIQKEQGDLRALNICFNCGGRNHQQFSCRFKRISDDHLQQIVARAKERLAKEQILKQDLKKQAESYKCDRKDLLIKRLRAIAPHGKINKEHLRVLCDKCSMLGHSKPLCKSKAVDSITCKNVRNLVSDFSKRFFFHLSDENLIDFSKKFALFDVMDSIENAGVDPVKLQLESLCPNKPVTQKTWCFVLDVANWVTKAPIVRRRIALVKERGGSYKLKPTAVLQPGQKKTMDVITLDDDDEQKLEEKAKQAEEEAFDSDDDVVLVIEDEDDGEMVLLEEAADDEDDNVDPTLVIAEEKNGSAELEGGEKDGDSEDVRQTLTSIVEKVADELDSRIPHQQELPAKETETLIENHLLLLSLQLISSSSIQDEDSEVQIIGETIQHQGTTSVSSSKTNEAEEEAELKSKKKRRKEESEDPNKPKSAQDTAREMAKWARRQEKVKMTFKQPEVASTPSTGKTELIGDITPHLLDKLKKPWGDDDTEENPKIPDAALTSRMRNVGLPLNYQSRVTTPSSRTDNEHHGERTDPGDPSASYGGGSEQIFDEEKFLDRAKPTCLLCRRQFGSVEILNKHVQLSDLHKTNVAAKIRELQQNQPPVSSSCKRNDSAYRDRAKERRSLHGYDPSGLTGAKEAETDVKSTEAIAAYKAAVPLDESNIGNKMLKSMGWSEGQGLGRNLQGIVNPVTAEQRVQGVGLGASGSKLDYGEARGRIV</sequence>
<dbReference type="InterPro" id="IPR035979">
    <property type="entry name" value="RBD_domain_sf"/>
</dbReference>
<dbReference type="CDD" id="cd16162">
    <property type="entry name" value="OCRE_RBM5_like"/>
    <property type="match status" value="1"/>
</dbReference>
<feature type="compositionally biased region" description="Polar residues" evidence="10">
    <location>
        <begin position="21"/>
        <end position="46"/>
    </location>
</feature>
<feature type="region of interest" description="Disordered" evidence="10">
    <location>
        <begin position="1225"/>
        <end position="1258"/>
    </location>
</feature>
<feature type="region of interest" description="Disordered" evidence="10">
    <location>
        <begin position="21"/>
        <end position="144"/>
    </location>
</feature>
<feature type="compositionally biased region" description="Basic and acidic residues" evidence="10">
    <location>
        <begin position="1146"/>
        <end position="1161"/>
    </location>
</feature>
<feature type="compositionally biased region" description="Basic and acidic residues" evidence="10">
    <location>
        <begin position="1321"/>
        <end position="1338"/>
    </location>
</feature>
<keyword evidence="13" id="KW-1185">Reference proteome</keyword>
<dbReference type="InterPro" id="IPR000467">
    <property type="entry name" value="G_patch_dom"/>
</dbReference>
<evidence type="ECO:0000259" key="12">
    <source>
        <dbReference type="PROSITE" id="PS50199"/>
    </source>
</evidence>
<feature type="region of interest" description="Disordered" evidence="10">
    <location>
        <begin position="1100"/>
        <end position="1180"/>
    </location>
</feature>
<dbReference type="Gene3D" id="3.30.70.330">
    <property type="match status" value="2"/>
</dbReference>
<keyword evidence="6" id="KW-0694">RNA-binding</keyword>
<evidence type="ECO:0000256" key="7">
    <source>
        <dbReference type="ARBA" id="ARBA00023242"/>
    </source>
</evidence>
<dbReference type="PROSITE" id="PS50199">
    <property type="entry name" value="ZF_RANBP2_2"/>
    <property type="match status" value="1"/>
</dbReference>
<dbReference type="PROSITE" id="PS01358">
    <property type="entry name" value="ZF_RANBP2_1"/>
    <property type="match status" value="1"/>
</dbReference>
<keyword evidence="3" id="KW-0677">Repeat</keyword>
<feature type="domain" description="G-patch" evidence="11">
    <location>
        <begin position="1372"/>
        <end position="1418"/>
    </location>
</feature>
<dbReference type="GO" id="GO:0003723">
    <property type="term" value="F:RNA binding"/>
    <property type="evidence" value="ECO:0007669"/>
    <property type="project" value="UniProtKB-KW"/>
</dbReference>
<keyword evidence="7" id="KW-0539">Nucleus</keyword>
<dbReference type="SMART" id="SM00360">
    <property type="entry name" value="RRM"/>
    <property type="match status" value="2"/>
</dbReference>
<feature type="region of interest" description="Disordered" evidence="10">
    <location>
        <begin position="1193"/>
        <end position="1212"/>
    </location>
</feature>
<keyword evidence="5" id="KW-0862">Zinc</keyword>
<feature type="region of interest" description="Disordered" evidence="10">
    <location>
        <begin position="533"/>
        <end position="564"/>
    </location>
</feature>
<keyword evidence="4 8" id="KW-0863">Zinc-finger</keyword>
<dbReference type="PROSITE" id="PS50174">
    <property type="entry name" value="G_PATCH"/>
    <property type="match status" value="1"/>
</dbReference>
<evidence type="ECO:0000256" key="4">
    <source>
        <dbReference type="ARBA" id="ARBA00022771"/>
    </source>
</evidence>
<keyword evidence="2" id="KW-0479">Metal-binding</keyword>
<evidence type="ECO:0000256" key="3">
    <source>
        <dbReference type="ARBA" id="ARBA00022737"/>
    </source>
</evidence>
<feature type="coiled-coil region" evidence="9">
    <location>
        <begin position="763"/>
        <end position="797"/>
    </location>
</feature>
<feature type="compositionally biased region" description="Polar residues" evidence="10">
    <location>
        <begin position="533"/>
        <end position="546"/>
    </location>
</feature>
<comment type="subcellular location">
    <subcellularLocation>
        <location evidence="1">Nucleus</location>
    </subcellularLocation>
</comment>
<dbReference type="Proteomes" id="UP000887574">
    <property type="component" value="Unplaced"/>
</dbReference>
<feature type="compositionally biased region" description="Low complexity" evidence="10">
    <location>
        <begin position="127"/>
        <end position="137"/>
    </location>
</feature>
<dbReference type="Pfam" id="PF01585">
    <property type="entry name" value="G-patch"/>
    <property type="match status" value="1"/>
</dbReference>
<feature type="region of interest" description="Disordered" evidence="10">
    <location>
        <begin position="1310"/>
        <end position="1352"/>
    </location>
</feature>
<feature type="compositionally biased region" description="Basic and acidic residues" evidence="10">
    <location>
        <begin position="600"/>
        <end position="612"/>
    </location>
</feature>
<dbReference type="Gene3D" id="4.10.1060.10">
    <property type="entry name" value="Zinc finger, RanBP2-type"/>
    <property type="match status" value="1"/>
</dbReference>
<feature type="compositionally biased region" description="Basic and acidic residues" evidence="10">
    <location>
        <begin position="52"/>
        <end position="66"/>
    </location>
</feature>
<dbReference type="InterPro" id="IPR001876">
    <property type="entry name" value="Znf_RanBP2"/>
</dbReference>
<reference evidence="14" key="1">
    <citation type="submission" date="2022-11" db="UniProtKB">
        <authorList>
            <consortium name="WormBaseParasite"/>
        </authorList>
    </citation>
    <scope>IDENTIFICATION</scope>
</reference>
<keyword evidence="9" id="KW-0175">Coiled coil</keyword>
<dbReference type="WBParaSite" id="jg24066">
    <property type="protein sequence ID" value="jg24066"/>
    <property type="gene ID" value="jg24066"/>
</dbReference>